<dbReference type="EMBL" id="FXAO01000002">
    <property type="protein sequence ID" value="SMG17369.1"/>
    <property type="molecule type" value="Genomic_DNA"/>
</dbReference>
<keyword evidence="1" id="KW-0812">Transmembrane</keyword>
<evidence type="ECO:0008006" key="4">
    <source>
        <dbReference type="Google" id="ProtNLM"/>
    </source>
</evidence>
<keyword evidence="1" id="KW-0472">Membrane</keyword>
<dbReference type="AlphaFoldDB" id="A0A1X7IRA3"/>
<evidence type="ECO:0000256" key="1">
    <source>
        <dbReference type="SAM" id="Phobius"/>
    </source>
</evidence>
<protein>
    <recommendedName>
        <fullName evidence="4">PH domain-containing protein</fullName>
    </recommendedName>
</protein>
<accession>A0A1X7IRA3</accession>
<organism evidence="2 3">
    <name type="scientific">Arenibacter troitsensis</name>
    <dbReference type="NCBI Taxonomy" id="188872"/>
    <lineage>
        <taxon>Bacteria</taxon>
        <taxon>Pseudomonadati</taxon>
        <taxon>Bacteroidota</taxon>
        <taxon>Flavobacteriia</taxon>
        <taxon>Flavobacteriales</taxon>
        <taxon>Flavobacteriaceae</taxon>
        <taxon>Arenibacter</taxon>
    </lineage>
</organism>
<dbReference type="STRING" id="188872.SAMN03080602_00974"/>
<reference evidence="3" key="1">
    <citation type="submission" date="2017-04" db="EMBL/GenBank/DDBJ databases">
        <authorList>
            <person name="Varghese N."/>
            <person name="Submissions S."/>
        </authorList>
    </citation>
    <scope>NUCLEOTIDE SEQUENCE [LARGE SCALE GENOMIC DNA]</scope>
    <source>
        <strain evidence="3">DSM 19835</strain>
    </source>
</reference>
<keyword evidence="1" id="KW-1133">Transmembrane helix</keyword>
<dbReference type="Proteomes" id="UP000193420">
    <property type="component" value="Unassembled WGS sequence"/>
</dbReference>
<name>A0A1X7IRA3_9FLAO</name>
<feature type="transmembrane region" description="Helical" evidence="1">
    <location>
        <begin position="39"/>
        <end position="59"/>
    </location>
</feature>
<feature type="transmembrane region" description="Helical" evidence="1">
    <location>
        <begin position="65"/>
        <end position="83"/>
    </location>
</feature>
<evidence type="ECO:0000313" key="2">
    <source>
        <dbReference type="EMBL" id="SMG17369.1"/>
    </source>
</evidence>
<evidence type="ECO:0000313" key="3">
    <source>
        <dbReference type="Proteomes" id="UP000193420"/>
    </source>
</evidence>
<dbReference type="RefSeq" id="WP_245808648.1">
    <property type="nucleotide sequence ID" value="NZ_FXAO01000002.1"/>
</dbReference>
<keyword evidence="3" id="KW-1185">Reference proteome</keyword>
<sequence length="165" mass="18822">MLNHKLRLAGTTDNNLTAGKMGKQSACMKTKIKFTRKRLNYNLFFGLAWLILGILKLVMDSTLDEIDYVWFAIAGLSIGTYFYEYMNQYLTIEGGIISKSYPFGNKIKLREIKHIKKIAGDYILKTDRNELTINTQIIDKNSLSELNEILGQLDLPSEKTPFVSS</sequence>
<gene>
    <name evidence="2" type="ORF">SAMN03080602_00974</name>
</gene>
<proteinExistence type="predicted"/>